<proteinExistence type="predicted"/>
<reference evidence="2 3" key="1">
    <citation type="journal article" date="2018" name="Mol. Genet. Genomics">
        <title>The red deer Cervus elaphus genome CerEla1.0: sequencing, annotating, genes, and chromosomes.</title>
        <authorList>
            <person name="Bana N.A."/>
            <person name="Nyiri A."/>
            <person name="Nagy J."/>
            <person name="Frank K."/>
            <person name="Nagy T."/>
            <person name="Steger V."/>
            <person name="Schiller M."/>
            <person name="Lakatos P."/>
            <person name="Sugar L."/>
            <person name="Horn P."/>
            <person name="Barta E."/>
            <person name="Orosz L."/>
        </authorList>
    </citation>
    <scope>NUCLEOTIDE SEQUENCE [LARGE SCALE GENOMIC DNA]</scope>
    <source>
        <strain evidence="2">Hungarian</strain>
    </source>
</reference>
<evidence type="ECO:0000256" key="1">
    <source>
        <dbReference type="SAM" id="MobiDB-lite"/>
    </source>
</evidence>
<dbReference type="EMBL" id="MKHE01000004">
    <property type="protein sequence ID" value="OWK15891.1"/>
    <property type="molecule type" value="Genomic_DNA"/>
</dbReference>
<dbReference type="Proteomes" id="UP000242450">
    <property type="component" value="Chromosome 4"/>
</dbReference>
<dbReference type="AlphaFoldDB" id="A0A212DCD4"/>
<evidence type="ECO:0000313" key="3">
    <source>
        <dbReference type="Proteomes" id="UP000242450"/>
    </source>
</evidence>
<evidence type="ECO:0000313" key="2">
    <source>
        <dbReference type="EMBL" id="OWK15891.1"/>
    </source>
</evidence>
<feature type="compositionally biased region" description="Basic residues" evidence="1">
    <location>
        <begin position="175"/>
        <end position="185"/>
    </location>
</feature>
<protein>
    <submittedName>
        <fullName evidence="2">Uncharacterized protein</fullName>
    </submittedName>
</protein>
<gene>
    <name evidence="2" type="ORF">Celaphus_00004954</name>
</gene>
<keyword evidence="3" id="KW-1185">Reference proteome</keyword>
<accession>A0A212DCD4</accession>
<sequence length="214" mass="22232">MGQLTQLGLRGCRASSSPASFAACERRPSPAFIFSGGGGGCRATTRIGGGRVGPAPKTRLLLCPVAQGLTGNVPDMPPHRVPVSPEIPLPCQPQVPPNRILAPATALRRAVGTAASSASKQPAGDPFHSAPPPGPDTSRYTGLPWKPPAQPTGYCRDAWGPPTADDNKRASTGRARARKANRPHRSGSGPGPGPRLSAGRKWEARLRSPGRRKG</sequence>
<organism evidence="2 3">
    <name type="scientific">Cervus elaphus hippelaphus</name>
    <name type="common">European red deer</name>
    <dbReference type="NCBI Taxonomy" id="46360"/>
    <lineage>
        <taxon>Eukaryota</taxon>
        <taxon>Metazoa</taxon>
        <taxon>Chordata</taxon>
        <taxon>Craniata</taxon>
        <taxon>Vertebrata</taxon>
        <taxon>Euteleostomi</taxon>
        <taxon>Mammalia</taxon>
        <taxon>Eutheria</taxon>
        <taxon>Laurasiatheria</taxon>
        <taxon>Artiodactyla</taxon>
        <taxon>Ruminantia</taxon>
        <taxon>Pecora</taxon>
        <taxon>Cervidae</taxon>
        <taxon>Cervinae</taxon>
        <taxon>Cervus</taxon>
    </lineage>
</organism>
<feature type="region of interest" description="Disordered" evidence="1">
    <location>
        <begin position="112"/>
        <end position="214"/>
    </location>
</feature>
<comment type="caution">
    <text evidence="2">The sequence shown here is derived from an EMBL/GenBank/DDBJ whole genome shotgun (WGS) entry which is preliminary data.</text>
</comment>
<name>A0A212DCD4_CEREH</name>